<dbReference type="EMBL" id="CP023004">
    <property type="protein sequence ID" value="AWI09337.1"/>
    <property type="molecule type" value="Genomic_DNA"/>
</dbReference>
<proteinExistence type="predicted"/>
<dbReference type="Proteomes" id="UP000244896">
    <property type="component" value="Chromosome"/>
</dbReference>
<dbReference type="Pfam" id="PF06283">
    <property type="entry name" value="ThuA"/>
    <property type="match status" value="1"/>
</dbReference>
<accession>A0A2U8E385</accession>
<dbReference type="OrthoDB" id="9785923at2"/>
<sequence>MTKALILTGGWPEHQPAKFSEILATSLRARGVECDNETSLDILADTKRLSDYALIIPNWTMGLITNEQTQGLSSAIRSGAGLGGIHGGMCDAFRGNTEYEWMTGGIFAGHPHVGDYTVRIRDTAHPATAGLPASFAYSSEQYYMLVDPGLHILADTDYTYENRITTMPVAWTKQWGQGRVFYCSLGHAPGEFSKYPAALELVTRGLLWAARIL</sequence>
<feature type="domain" description="ThuA-like" evidence="1">
    <location>
        <begin position="3"/>
        <end position="209"/>
    </location>
</feature>
<evidence type="ECO:0000313" key="2">
    <source>
        <dbReference type="EMBL" id="AWI09337.1"/>
    </source>
</evidence>
<dbReference type="PANTHER" id="PTHR40469">
    <property type="entry name" value="SECRETED GLYCOSYL HYDROLASE"/>
    <property type="match status" value="1"/>
</dbReference>
<evidence type="ECO:0000313" key="3">
    <source>
        <dbReference type="Proteomes" id="UP000244896"/>
    </source>
</evidence>
<reference evidence="2 3" key="1">
    <citation type="journal article" date="2018" name="Syst. Appl. Microbiol.">
        <title>Ereboglobus luteus gen. nov. sp. nov. from cockroach guts, and new insights into the oxygen relationship of the genera Opitutus and Didymococcus (Verrucomicrobia: Opitutaceae).</title>
        <authorList>
            <person name="Tegtmeier D."/>
            <person name="Belitz A."/>
            <person name="Radek R."/>
            <person name="Heimerl T."/>
            <person name="Brune A."/>
        </authorList>
    </citation>
    <scope>NUCLEOTIDE SEQUENCE [LARGE SCALE GENOMIC DNA]</scope>
    <source>
        <strain evidence="2 3">Ho45</strain>
    </source>
</reference>
<dbReference type="SUPFAM" id="SSF52317">
    <property type="entry name" value="Class I glutamine amidotransferase-like"/>
    <property type="match status" value="1"/>
</dbReference>
<dbReference type="KEGG" id="elut:CKA38_08870"/>
<dbReference type="PANTHER" id="PTHR40469:SF2">
    <property type="entry name" value="GALACTOSE-BINDING DOMAIN-LIKE SUPERFAMILY PROTEIN"/>
    <property type="match status" value="1"/>
</dbReference>
<dbReference type="InterPro" id="IPR029062">
    <property type="entry name" value="Class_I_gatase-like"/>
</dbReference>
<protein>
    <recommendedName>
        <fullName evidence="1">ThuA-like domain-containing protein</fullName>
    </recommendedName>
</protein>
<evidence type="ECO:0000259" key="1">
    <source>
        <dbReference type="Pfam" id="PF06283"/>
    </source>
</evidence>
<dbReference type="RefSeq" id="WP_108825148.1">
    <property type="nucleotide sequence ID" value="NZ_CP023004.1"/>
</dbReference>
<dbReference type="InterPro" id="IPR029010">
    <property type="entry name" value="ThuA-like"/>
</dbReference>
<gene>
    <name evidence="2" type="ORF">CKA38_08870</name>
</gene>
<keyword evidence="3" id="KW-1185">Reference proteome</keyword>
<name>A0A2U8E385_9BACT</name>
<dbReference type="AlphaFoldDB" id="A0A2U8E385"/>
<organism evidence="2 3">
    <name type="scientific">Ereboglobus luteus</name>
    <dbReference type="NCBI Taxonomy" id="1796921"/>
    <lineage>
        <taxon>Bacteria</taxon>
        <taxon>Pseudomonadati</taxon>
        <taxon>Verrucomicrobiota</taxon>
        <taxon>Opitutia</taxon>
        <taxon>Opitutales</taxon>
        <taxon>Opitutaceae</taxon>
        <taxon>Ereboglobus</taxon>
    </lineage>
</organism>
<dbReference type="Gene3D" id="3.40.50.880">
    <property type="match status" value="1"/>
</dbReference>